<reference evidence="2 3" key="1">
    <citation type="submission" date="2015-07" db="EMBL/GenBank/DDBJ databases">
        <title>Comparative genomics of the Sigatoka disease complex on banana suggests a link between parallel evolutionary changes in Pseudocercospora fijiensis and Pseudocercospora eumusae and increased virulence on the banana host.</title>
        <authorList>
            <person name="Chang T.-C."/>
            <person name="Salvucci A."/>
            <person name="Crous P.W."/>
            <person name="Stergiopoulos I."/>
        </authorList>
    </citation>
    <scope>NUCLEOTIDE SEQUENCE [LARGE SCALE GENOMIC DNA]</scope>
    <source>
        <strain evidence="2 3">CBS 114824</strain>
    </source>
</reference>
<dbReference type="EMBL" id="LFZN01000002">
    <property type="protein sequence ID" value="KXT07366.1"/>
    <property type="molecule type" value="Genomic_DNA"/>
</dbReference>
<accession>A0A139HY25</accession>
<evidence type="ECO:0008006" key="4">
    <source>
        <dbReference type="Google" id="ProtNLM"/>
    </source>
</evidence>
<comment type="similarity">
    <text evidence="1">Belongs to the tpcK family.</text>
</comment>
<dbReference type="OrthoDB" id="4892971at2759"/>
<evidence type="ECO:0000313" key="2">
    <source>
        <dbReference type="EMBL" id="KXT07366.1"/>
    </source>
</evidence>
<protein>
    <recommendedName>
        <fullName evidence="4">EthD domain-containing protein</fullName>
    </recommendedName>
</protein>
<dbReference type="GO" id="GO:0016491">
    <property type="term" value="F:oxidoreductase activity"/>
    <property type="evidence" value="ECO:0007669"/>
    <property type="project" value="InterPro"/>
</dbReference>
<dbReference type="InterPro" id="IPR009799">
    <property type="entry name" value="EthD_dom"/>
</dbReference>
<dbReference type="Gene3D" id="3.30.70.100">
    <property type="match status" value="1"/>
</dbReference>
<name>A0A139HY25_9PEZI</name>
<sequence>MATVTVVYPTGGTFNMDYYKSTHMPLVQEKWGKYGLKSWKVIKFPDDSPYTVQATLEWDNIKQFQDAASGPEAKDVLGDVPNFSNKDPVIMAGEVVLTS</sequence>
<dbReference type="SUPFAM" id="SSF54909">
    <property type="entry name" value="Dimeric alpha+beta barrel"/>
    <property type="match status" value="1"/>
</dbReference>
<dbReference type="PANTHER" id="PTHR40260">
    <property type="entry name" value="BLR8190 PROTEIN"/>
    <property type="match status" value="1"/>
</dbReference>
<dbReference type="NCBIfam" id="TIGR02118">
    <property type="entry name" value="EthD family reductase"/>
    <property type="match status" value="1"/>
</dbReference>
<dbReference type="STRING" id="321146.A0A139HY25"/>
<gene>
    <name evidence="2" type="ORF">AC578_494</name>
</gene>
<evidence type="ECO:0000313" key="3">
    <source>
        <dbReference type="Proteomes" id="UP000070133"/>
    </source>
</evidence>
<dbReference type="PANTHER" id="PTHR40260:SF2">
    <property type="entry name" value="BLR8190 PROTEIN"/>
    <property type="match status" value="1"/>
</dbReference>
<dbReference type="InterPro" id="IPR011008">
    <property type="entry name" value="Dimeric_a/b-barrel"/>
</dbReference>
<dbReference type="Proteomes" id="UP000070133">
    <property type="component" value="Unassembled WGS sequence"/>
</dbReference>
<proteinExistence type="inferred from homology"/>
<keyword evidence="3" id="KW-1185">Reference proteome</keyword>
<organism evidence="2 3">
    <name type="scientific">Pseudocercospora eumusae</name>
    <dbReference type="NCBI Taxonomy" id="321146"/>
    <lineage>
        <taxon>Eukaryota</taxon>
        <taxon>Fungi</taxon>
        <taxon>Dikarya</taxon>
        <taxon>Ascomycota</taxon>
        <taxon>Pezizomycotina</taxon>
        <taxon>Dothideomycetes</taxon>
        <taxon>Dothideomycetidae</taxon>
        <taxon>Mycosphaerellales</taxon>
        <taxon>Mycosphaerellaceae</taxon>
        <taxon>Pseudocercospora</taxon>
    </lineage>
</organism>
<evidence type="ECO:0000256" key="1">
    <source>
        <dbReference type="ARBA" id="ARBA00005986"/>
    </source>
</evidence>
<comment type="caution">
    <text evidence="2">The sequence shown here is derived from an EMBL/GenBank/DDBJ whole genome shotgun (WGS) entry which is preliminary data.</text>
</comment>
<dbReference type="AlphaFoldDB" id="A0A139HY25"/>